<proteinExistence type="predicted"/>
<feature type="coiled-coil region" evidence="7">
    <location>
        <begin position="369"/>
        <end position="448"/>
    </location>
</feature>
<keyword evidence="11" id="KW-1185">Reference proteome</keyword>
<feature type="coiled-coil region" evidence="7">
    <location>
        <begin position="285"/>
        <end position="319"/>
    </location>
</feature>
<dbReference type="AlphaFoldDB" id="A0AAX2AF05"/>
<dbReference type="GO" id="GO:0000156">
    <property type="term" value="F:phosphorelay response regulator activity"/>
    <property type="evidence" value="ECO:0007669"/>
    <property type="project" value="TreeGrafter"/>
</dbReference>
<evidence type="ECO:0000256" key="5">
    <source>
        <dbReference type="ARBA" id="ARBA00023163"/>
    </source>
</evidence>
<dbReference type="PROSITE" id="PS50110">
    <property type="entry name" value="RESPONSE_REGULATORY"/>
    <property type="match status" value="1"/>
</dbReference>
<dbReference type="NCBIfam" id="TIGR00229">
    <property type="entry name" value="sensory_box"/>
    <property type="match status" value="1"/>
</dbReference>
<keyword evidence="3" id="KW-0805">Transcription regulation</keyword>
<name>A0AAX2AF05_9BACT</name>
<evidence type="ECO:0000256" key="2">
    <source>
        <dbReference type="ARBA" id="ARBA00023012"/>
    </source>
</evidence>
<dbReference type="SUPFAM" id="SSF55785">
    <property type="entry name" value="PYP-like sensor domain (PAS domain)"/>
    <property type="match status" value="1"/>
</dbReference>
<dbReference type="SMART" id="SM00448">
    <property type="entry name" value="REC"/>
    <property type="match status" value="1"/>
</dbReference>
<dbReference type="PANTHER" id="PTHR48111">
    <property type="entry name" value="REGULATOR OF RPOS"/>
    <property type="match status" value="1"/>
</dbReference>
<dbReference type="Pfam" id="PF13426">
    <property type="entry name" value="PAS_9"/>
    <property type="match status" value="1"/>
</dbReference>
<keyword evidence="7" id="KW-0175">Coiled coil</keyword>
<evidence type="ECO:0000256" key="1">
    <source>
        <dbReference type="ARBA" id="ARBA00022553"/>
    </source>
</evidence>
<keyword evidence="1 6" id="KW-0597">Phosphoprotein</keyword>
<evidence type="ECO:0000256" key="7">
    <source>
        <dbReference type="SAM" id="Coils"/>
    </source>
</evidence>
<dbReference type="InterPro" id="IPR011006">
    <property type="entry name" value="CheY-like_superfamily"/>
</dbReference>
<sequence>MAFDKEVLKRLRALYVEDDDNIRNELSSLLSNFFGKIYVAKDGKEGLETYLENKENIDVIISDINMPYLTGIEMIKKIRETNKDISVIFTTAYSDTAYLADAIKLKVYEYIVKPIDIRNLLVVLNELATILYQNDLIAKQNIELEKYKDVIDANNIVIKTNENMQITYVNELFCKTTGFSKEELLGKELNFLKHPDTDPQIYKDIYSSILNSNKEWKGRIKNITKENGYYVSDTYVITTTNDNGTITGSFCVQNDITEELNKKREVQLALMKDKGDIFIKSKAGSAEQTVIINNLKADINELERELVNLRVERDNYLYKVEKLSKDNKKLRSDLSYYISSSEKNKSVSNLTLKTNKENADLKIKVKKLNAKLEDTIEYYEKKCKQIEVNSQIEIDELEQELHDIKSKLGKIENAEVLTQKIEYWKEKAKSEAKKIEKLEREIMRSSDKGLIDKLFGMAK</sequence>
<dbReference type="PANTHER" id="PTHR48111:SF1">
    <property type="entry name" value="TWO-COMPONENT RESPONSE REGULATOR ORR33"/>
    <property type="match status" value="1"/>
</dbReference>
<dbReference type="SMART" id="SM00091">
    <property type="entry name" value="PAS"/>
    <property type="match status" value="1"/>
</dbReference>
<evidence type="ECO:0000256" key="4">
    <source>
        <dbReference type="ARBA" id="ARBA00023125"/>
    </source>
</evidence>
<reference evidence="10 11" key="1">
    <citation type="submission" date="2017-09" db="EMBL/GenBank/DDBJ databases">
        <title>Genomics of the genus Arcobacter.</title>
        <authorList>
            <person name="Perez-Cataluna A."/>
            <person name="Figueras M.J."/>
            <person name="Salas-Masso N."/>
        </authorList>
    </citation>
    <scope>NUCLEOTIDE SEQUENCE [LARGE SCALE GENOMIC DNA]</scope>
    <source>
        <strain evidence="10 11">CECT 7386</strain>
    </source>
</reference>
<evidence type="ECO:0000256" key="6">
    <source>
        <dbReference type="PROSITE-ProRule" id="PRU00169"/>
    </source>
</evidence>
<feature type="modified residue" description="4-aspartylphosphate" evidence="6">
    <location>
        <position position="63"/>
    </location>
</feature>
<dbReference type="Proteomes" id="UP000290092">
    <property type="component" value="Unassembled WGS sequence"/>
</dbReference>
<dbReference type="CDD" id="cd17536">
    <property type="entry name" value="REC_YesN-like"/>
    <property type="match status" value="1"/>
</dbReference>
<feature type="domain" description="PAS" evidence="9">
    <location>
        <begin position="143"/>
        <end position="212"/>
    </location>
</feature>
<dbReference type="GO" id="GO:0006355">
    <property type="term" value="P:regulation of DNA-templated transcription"/>
    <property type="evidence" value="ECO:0007669"/>
    <property type="project" value="TreeGrafter"/>
</dbReference>
<keyword evidence="4" id="KW-0238">DNA-binding</keyword>
<evidence type="ECO:0000256" key="3">
    <source>
        <dbReference type="ARBA" id="ARBA00023015"/>
    </source>
</evidence>
<organism evidence="10 11">
    <name type="scientific">Malaciobacter mytili LMG 24559</name>
    <dbReference type="NCBI Taxonomy" id="1032238"/>
    <lineage>
        <taxon>Bacteria</taxon>
        <taxon>Pseudomonadati</taxon>
        <taxon>Campylobacterota</taxon>
        <taxon>Epsilonproteobacteria</taxon>
        <taxon>Campylobacterales</taxon>
        <taxon>Arcobacteraceae</taxon>
        <taxon>Malaciobacter</taxon>
    </lineage>
</organism>
<evidence type="ECO:0000313" key="11">
    <source>
        <dbReference type="Proteomes" id="UP000290092"/>
    </source>
</evidence>
<gene>
    <name evidence="10" type="ORF">CP985_10125</name>
</gene>
<dbReference type="RefSeq" id="WP_114841033.1">
    <property type="nucleotide sequence ID" value="NZ_CP031219.1"/>
</dbReference>
<dbReference type="EMBL" id="NXID01000037">
    <property type="protein sequence ID" value="RXK15160.1"/>
    <property type="molecule type" value="Genomic_DNA"/>
</dbReference>
<dbReference type="InterPro" id="IPR000014">
    <property type="entry name" value="PAS"/>
</dbReference>
<evidence type="ECO:0000259" key="9">
    <source>
        <dbReference type="PROSITE" id="PS50112"/>
    </source>
</evidence>
<dbReference type="Gene3D" id="3.40.50.2300">
    <property type="match status" value="1"/>
</dbReference>
<dbReference type="SUPFAM" id="SSF52172">
    <property type="entry name" value="CheY-like"/>
    <property type="match status" value="1"/>
</dbReference>
<dbReference type="PROSITE" id="PS50112">
    <property type="entry name" value="PAS"/>
    <property type="match status" value="1"/>
</dbReference>
<evidence type="ECO:0000313" key="10">
    <source>
        <dbReference type="EMBL" id="RXK15160.1"/>
    </source>
</evidence>
<keyword evidence="2" id="KW-0902">Two-component regulatory system</keyword>
<dbReference type="GO" id="GO:0000976">
    <property type="term" value="F:transcription cis-regulatory region binding"/>
    <property type="evidence" value="ECO:0007669"/>
    <property type="project" value="TreeGrafter"/>
</dbReference>
<protein>
    <recommendedName>
        <fullName evidence="12">PAS sensor-containing response regulator</fullName>
    </recommendedName>
</protein>
<feature type="domain" description="Response regulatory" evidence="8">
    <location>
        <begin position="12"/>
        <end position="128"/>
    </location>
</feature>
<dbReference type="CDD" id="cd00130">
    <property type="entry name" value="PAS"/>
    <property type="match status" value="1"/>
</dbReference>
<dbReference type="InterPro" id="IPR001789">
    <property type="entry name" value="Sig_transdc_resp-reg_receiver"/>
</dbReference>
<keyword evidence="5" id="KW-0804">Transcription</keyword>
<dbReference type="InterPro" id="IPR035965">
    <property type="entry name" value="PAS-like_dom_sf"/>
</dbReference>
<accession>A0AAX2AF05</accession>
<dbReference type="GO" id="GO:0032993">
    <property type="term" value="C:protein-DNA complex"/>
    <property type="evidence" value="ECO:0007669"/>
    <property type="project" value="TreeGrafter"/>
</dbReference>
<dbReference type="KEGG" id="amyt:AMYT_0542"/>
<dbReference type="Gene3D" id="3.30.450.20">
    <property type="entry name" value="PAS domain"/>
    <property type="match status" value="1"/>
</dbReference>
<dbReference type="GO" id="GO:0005829">
    <property type="term" value="C:cytosol"/>
    <property type="evidence" value="ECO:0007669"/>
    <property type="project" value="TreeGrafter"/>
</dbReference>
<evidence type="ECO:0000259" key="8">
    <source>
        <dbReference type="PROSITE" id="PS50110"/>
    </source>
</evidence>
<comment type="caution">
    <text evidence="10">The sequence shown here is derived from an EMBL/GenBank/DDBJ whole genome shotgun (WGS) entry which is preliminary data.</text>
</comment>
<evidence type="ECO:0008006" key="12">
    <source>
        <dbReference type="Google" id="ProtNLM"/>
    </source>
</evidence>
<dbReference type="InterPro" id="IPR039420">
    <property type="entry name" value="WalR-like"/>
</dbReference>
<dbReference type="Pfam" id="PF00072">
    <property type="entry name" value="Response_reg"/>
    <property type="match status" value="1"/>
</dbReference>